<name>A0A512M5D4_9BACT</name>
<protein>
    <recommendedName>
        <fullName evidence="3">Right handed beta helix domain-containing protein</fullName>
    </recommendedName>
</protein>
<evidence type="ECO:0000313" key="1">
    <source>
        <dbReference type="EMBL" id="GEP41942.1"/>
    </source>
</evidence>
<accession>A0A512M5D4</accession>
<dbReference type="Gene3D" id="2.160.20.10">
    <property type="entry name" value="Single-stranded right-handed beta-helix, Pectin lyase-like"/>
    <property type="match status" value="2"/>
</dbReference>
<evidence type="ECO:0008006" key="3">
    <source>
        <dbReference type="Google" id="ProtNLM"/>
    </source>
</evidence>
<organism evidence="1 2">
    <name type="scientific">Brevifollis gellanilyticus</name>
    <dbReference type="NCBI Taxonomy" id="748831"/>
    <lineage>
        <taxon>Bacteria</taxon>
        <taxon>Pseudomonadati</taxon>
        <taxon>Verrucomicrobiota</taxon>
        <taxon>Verrucomicrobiia</taxon>
        <taxon>Verrucomicrobiales</taxon>
        <taxon>Verrucomicrobiaceae</taxon>
    </lineage>
</organism>
<gene>
    <name evidence="1" type="ORF">BGE01nite_12330</name>
</gene>
<dbReference type="InterPro" id="IPR011050">
    <property type="entry name" value="Pectin_lyase_fold/virulence"/>
</dbReference>
<dbReference type="AlphaFoldDB" id="A0A512M5D4"/>
<dbReference type="EMBL" id="BKAG01000006">
    <property type="protein sequence ID" value="GEP41942.1"/>
    <property type="molecule type" value="Genomic_DNA"/>
</dbReference>
<reference evidence="1 2" key="1">
    <citation type="submission" date="2019-07" db="EMBL/GenBank/DDBJ databases">
        <title>Whole genome shotgun sequence of Brevifollis gellanilyticus NBRC 108608.</title>
        <authorList>
            <person name="Hosoyama A."/>
            <person name="Uohara A."/>
            <person name="Ohji S."/>
            <person name="Ichikawa N."/>
        </authorList>
    </citation>
    <scope>NUCLEOTIDE SEQUENCE [LARGE SCALE GENOMIC DNA]</scope>
    <source>
        <strain evidence="1 2">NBRC 108608</strain>
    </source>
</reference>
<dbReference type="Proteomes" id="UP000321577">
    <property type="component" value="Unassembled WGS sequence"/>
</dbReference>
<sequence>MNAADIHVGKDANAPTIAHAIKAALPGDTIHLEPKVYEDYVGFYGKKGEPGKPITVDGHGATLDGSDALDPAKWKAVSPGLFAAEELLPRLDDAMIGRWFFLFDGKMQLMGRTSKGRSAALKKPEELQPGEWTFIKDPSREKPPSKNIYGTFYIKLEAGRTLAHANIRVPVRSAGVQMSGDNVHLVIKNVTATHPYNDGFNIHGDCRDVVFENIRAIECGDDGISAHESAQYRVDGFVSIGNSTGICDTGTAQTSYNRVFIAGCVGFDLYFLDAGRYKVTNAIVLSSSYNPFFVTNRANDTVEMDIDNVLIERIGPPTKAFIAAGSTVRAKRFTTKGLEFTTRGTFTRDGEADDEKIISLLGEDVRKMVVERKK</sequence>
<keyword evidence="2" id="KW-1185">Reference proteome</keyword>
<dbReference type="InterPro" id="IPR012334">
    <property type="entry name" value="Pectin_lyas_fold"/>
</dbReference>
<dbReference type="SUPFAM" id="SSF51126">
    <property type="entry name" value="Pectin lyase-like"/>
    <property type="match status" value="1"/>
</dbReference>
<evidence type="ECO:0000313" key="2">
    <source>
        <dbReference type="Proteomes" id="UP000321577"/>
    </source>
</evidence>
<comment type="caution">
    <text evidence="1">The sequence shown here is derived from an EMBL/GenBank/DDBJ whole genome shotgun (WGS) entry which is preliminary data.</text>
</comment>
<proteinExistence type="predicted"/>